<protein>
    <recommendedName>
        <fullName evidence="2">DUF1995 domain-containing protein</fullName>
    </recommendedName>
</protein>
<evidence type="ECO:0000256" key="1">
    <source>
        <dbReference type="SAM" id="MobiDB-lite"/>
    </source>
</evidence>
<dbReference type="Gene3D" id="1.10.720.30">
    <property type="entry name" value="SAP domain"/>
    <property type="match status" value="1"/>
</dbReference>
<feature type="domain" description="DUF1995" evidence="2">
    <location>
        <begin position="60"/>
        <end position="286"/>
    </location>
</feature>
<dbReference type="InterPro" id="IPR036361">
    <property type="entry name" value="SAP_dom_sf"/>
</dbReference>
<organism evidence="3 4">
    <name type="scientific">Adiantum capillus-veneris</name>
    <name type="common">Maidenhair fern</name>
    <dbReference type="NCBI Taxonomy" id="13818"/>
    <lineage>
        <taxon>Eukaryota</taxon>
        <taxon>Viridiplantae</taxon>
        <taxon>Streptophyta</taxon>
        <taxon>Embryophyta</taxon>
        <taxon>Tracheophyta</taxon>
        <taxon>Polypodiopsida</taxon>
        <taxon>Polypodiidae</taxon>
        <taxon>Polypodiales</taxon>
        <taxon>Pteridineae</taxon>
        <taxon>Pteridaceae</taxon>
        <taxon>Vittarioideae</taxon>
        <taxon>Adiantum</taxon>
    </lineage>
</organism>
<sequence>MSILSGAYAWPHQGELATCLKIVSCRRRPRPRFYSNLALVTPVRASSSFSLALIATVSNPETVEEVSQQAANAVDRAVQEGKSRQLLNFLLPVDQRQFNYLDTEPRDYPCSIRDEFMACCKVTTSILKRLNNRDGNEEILVKRIGELENEMDPVAALYPLDKSIAAIVFPIAETLKQIKSILQSEVKRPTLIVNPQWRSSGQIVSDFGFGPWKRQAEEFLNSFEPTYVLLEQRIGEASNVVAGSSGGVVRLLKCFPEDWHVYLMAGDGTSDLIGRQAQQPTYQELERLVEEARKTIPWKGSPRMLGGSEPPPPPLPKSLAKPLTEYEIKQMDKAELRRALMALKLPTSGRLEILQERLKEAQVKAES</sequence>
<dbReference type="InterPro" id="IPR018962">
    <property type="entry name" value="DUF1995"/>
</dbReference>
<proteinExistence type="predicted"/>
<evidence type="ECO:0000313" key="4">
    <source>
        <dbReference type="Proteomes" id="UP000886520"/>
    </source>
</evidence>
<dbReference type="PANTHER" id="PTHR35509:SF5">
    <property type="entry name" value="SAP DOMAIN-CONTAINING PROTEIN"/>
    <property type="match status" value="1"/>
</dbReference>
<dbReference type="EMBL" id="JABFUD020000011">
    <property type="protein sequence ID" value="KAI5073154.1"/>
    <property type="molecule type" value="Genomic_DNA"/>
</dbReference>
<accession>A0A9D4USP3</accession>
<keyword evidence="4" id="KW-1185">Reference proteome</keyword>
<evidence type="ECO:0000259" key="2">
    <source>
        <dbReference type="Pfam" id="PF09353"/>
    </source>
</evidence>
<dbReference type="AlphaFoldDB" id="A0A9D4USP3"/>
<name>A0A9D4USP3_ADICA</name>
<feature type="region of interest" description="Disordered" evidence="1">
    <location>
        <begin position="299"/>
        <end position="319"/>
    </location>
</feature>
<evidence type="ECO:0000313" key="3">
    <source>
        <dbReference type="EMBL" id="KAI5073154.1"/>
    </source>
</evidence>
<reference evidence="3" key="1">
    <citation type="submission" date="2021-01" db="EMBL/GenBank/DDBJ databases">
        <title>Adiantum capillus-veneris genome.</title>
        <authorList>
            <person name="Fang Y."/>
            <person name="Liao Q."/>
        </authorList>
    </citation>
    <scope>NUCLEOTIDE SEQUENCE</scope>
    <source>
        <strain evidence="3">H3</strain>
        <tissue evidence="3">Leaf</tissue>
    </source>
</reference>
<dbReference type="InterPro" id="IPR053021">
    <property type="entry name" value="Chloroplast_ADK"/>
</dbReference>
<dbReference type="PANTHER" id="PTHR35509">
    <property type="entry name" value="DOMAIN PROTEIN, PUTATIVE (DUF1995)-RELATED"/>
    <property type="match status" value="1"/>
</dbReference>
<gene>
    <name evidence="3" type="ORF">GOP47_0011167</name>
</gene>
<dbReference type="Proteomes" id="UP000886520">
    <property type="component" value="Chromosome 11"/>
</dbReference>
<comment type="caution">
    <text evidence="3">The sequence shown here is derived from an EMBL/GenBank/DDBJ whole genome shotgun (WGS) entry which is preliminary data.</text>
</comment>
<dbReference type="Pfam" id="PF09353">
    <property type="entry name" value="DUF1995"/>
    <property type="match status" value="1"/>
</dbReference>
<dbReference type="OrthoDB" id="567985at2759"/>